<dbReference type="InterPro" id="IPR014512">
    <property type="entry name" value="O_gly_hydro"/>
</dbReference>
<dbReference type="RefSeq" id="WP_246392491.1">
    <property type="nucleotide sequence ID" value="NZ_JACHYB010000002.1"/>
</dbReference>
<dbReference type="AlphaFoldDB" id="A0A7W5H3P0"/>
<proteinExistence type="predicted"/>
<dbReference type="PIRSF" id="PIRSF021505">
    <property type="entry name" value="O_gly_hdrol"/>
    <property type="match status" value="1"/>
</dbReference>
<comment type="caution">
    <text evidence="1">The sequence shown here is derived from an EMBL/GenBank/DDBJ whole genome shotgun (WGS) entry which is preliminary data.</text>
</comment>
<dbReference type="SUPFAM" id="SSF48208">
    <property type="entry name" value="Six-hairpin glycosidases"/>
    <property type="match status" value="1"/>
</dbReference>
<sequence length="391" mass="45811">MNRNYLLCVVLFSLMLLHCQDSLGNTNISRAAITLQHIFQFYHAKKDNLFTETYPIDTSQKVPCFVSDKIVYKRQKVSFLWPYSGVFSGCVSLYKVTKDLKYKHLLERTLLPGLSKYWNSQREPACYQSYPEFNGPSDRFYDDNEWVAISFMDLYASTKDTTYLNRAIQLQRFIYSGWSDKLGGGLFWCEQKHLSKNTCSNAPAVVLCMKIYKATSQKKYLDLAKATYKWTKNTLCDPSDYVYWDNESLNGHIAKNKYTYNSGQMIEAGVLLYKATGEKQYLEDAQRTARGVFNYFVKSRKIKNREILFYNDSPWFNVILFRGLKALFEVDHNATYIKIMAKDAEYAWKYDRDTNGLFSKNWTGKEQDKYKWLLDNACMVELYAELSDIDR</sequence>
<gene>
    <name evidence="1" type="ORF">FHX64_002844</name>
</gene>
<accession>A0A7W5H3P0</accession>
<dbReference type="EMBL" id="JACHYB010000002">
    <property type="protein sequence ID" value="MBB3188646.1"/>
    <property type="molecule type" value="Genomic_DNA"/>
</dbReference>
<name>A0A7W5H3P0_9PORP</name>
<dbReference type="Pfam" id="PF03663">
    <property type="entry name" value="Glyco_hydro_76"/>
    <property type="match status" value="1"/>
</dbReference>
<protein>
    <submittedName>
        <fullName evidence="1">Uncharacterized protein YyaL (SSP411 family)</fullName>
    </submittedName>
</protein>
<dbReference type="GO" id="GO:0005975">
    <property type="term" value="P:carbohydrate metabolic process"/>
    <property type="evidence" value="ECO:0007669"/>
    <property type="project" value="InterPro"/>
</dbReference>
<dbReference type="Proteomes" id="UP000544222">
    <property type="component" value="Unassembled WGS sequence"/>
</dbReference>
<dbReference type="PANTHER" id="PTHR47791">
    <property type="entry name" value="MEIOTICALLY UP-REGULATED GENE 191 PROTEIN"/>
    <property type="match status" value="1"/>
</dbReference>
<evidence type="ECO:0000313" key="1">
    <source>
        <dbReference type="EMBL" id="MBB3188646.1"/>
    </source>
</evidence>
<keyword evidence="2" id="KW-1185">Reference proteome</keyword>
<dbReference type="PANTHER" id="PTHR47791:SF4">
    <property type="entry name" value="(PUTATIVE SECRETED PROTEIN)-RELATED"/>
    <property type="match status" value="1"/>
</dbReference>
<evidence type="ECO:0000313" key="2">
    <source>
        <dbReference type="Proteomes" id="UP000544222"/>
    </source>
</evidence>
<dbReference type="Gene3D" id="1.50.10.20">
    <property type="match status" value="1"/>
</dbReference>
<dbReference type="InterPro" id="IPR005198">
    <property type="entry name" value="Glyco_hydro_76"/>
</dbReference>
<reference evidence="1 2" key="1">
    <citation type="submission" date="2020-08" db="EMBL/GenBank/DDBJ databases">
        <title>Genomic Encyclopedia of Type Strains, Phase IV (KMG-IV): sequencing the most valuable type-strain genomes for metagenomic binning, comparative biology and taxonomic classification.</title>
        <authorList>
            <person name="Goeker M."/>
        </authorList>
    </citation>
    <scope>NUCLEOTIDE SEQUENCE [LARGE SCALE GENOMIC DNA]</scope>
    <source>
        <strain evidence="1 2">DSM 27471</strain>
    </source>
</reference>
<dbReference type="InterPro" id="IPR053169">
    <property type="entry name" value="MUG_Protein"/>
</dbReference>
<dbReference type="InterPro" id="IPR008928">
    <property type="entry name" value="6-hairpin_glycosidase_sf"/>
</dbReference>
<organism evidence="1 2">
    <name type="scientific">Microbacter margulisiae</name>
    <dbReference type="NCBI Taxonomy" id="1350067"/>
    <lineage>
        <taxon>Bacteria</taxon>
        <taxon>Pseudomonadati</taxon>
        <taxon>Bacteroidota</taxon>
        <taxon>Bacteroidia</taxon>
        <taxon>Bacteroidales</taxon>
        <taxon>Porphyromonadaceae</taxon>
        <taxon>Microbacter</taxon>
    </lineage>
</organism>